<dbReference type="EC" id="1.5.1.3" evidence="3"/>
<keyword evidence="6" id="KW-0560">Oxidoreductase</keyword>
<dbReference type="GO" id="GO:0046452">
    <property type="term" value="P:dihydrofolate metabolic process"/>
    <property type="evidence" value="ECO:0007669"/>
    <property type="project" value="TreeGrafter"/>
</dbReference>
<sequence>MQRKRVFHCIAAMDSKRGIGKNNDLPWHLPNEYKHFVRTSKFVLNPEKQNAVILGKNTWFSVPEKFCPLKGRLNVVISSTLNTGDLPESVKLCRSLPDAVDLLSSESYDNKIEEIFIIGGASLYKEGMESESCKRIYITKIDGDFECDVFYPEFDTEVYKEITLDNVSQEIQEEKGIKYTFHVYEKP</sequence>
<dbReference type="InterPro" id="IPR017925">
    <property type="entry name" value="DHFR_CS"/>
</dbReference>
<dbReference type="PROSITE" id="PS00075">
    <property type="entry name" value="DHFR_1"/>
    <property type="match status" value="1"/>
</dbReference>
<protein>
    <recommendedName>
        <fullName evidence="3">dihydrofolate reductase</fullName>
        <ecNumber evidence="3">1.5.1.3</ecNumber>
    </recommendedName>
</protein>
<dbReference type="UniPathway" id="UPA00077">
    <property type="reaction ID" value="UER00158"/>
</dbReference>
<comment type="pathway">
    <text evidence="1">Cofactor biosynthesis; tetrahydrofolate biosynthesis; 5,6,7,8-tetrahydrofolate from 7,8-dihydrofolate: step 1/1.</text>
</comment>
<evidence type="ECO:0000256" key="2">
    <source>
        <dbReference type="ARBA" id="ARBA00009539"/>
    </source>
</evidence>
<dbReference type="PRINTS" id="PR00070">
    <property type="entry name" value="DHFR"/>
</dbReference>
<dbReference type="FunFam" id="3.40.430.10:FF:000002">
    <property type="entry name" value="Dihydrofolate reductase"/>
    <property type="match status" value="1"/>
</dbReference>
<dbReference type="SUPFAM" id="SSF53597">
    <property type="entry name" value="Dihydrofolate reductase-like"/>
    <property type="match status" value="1"/>
</dbReference>
<evidence type="ECO:0000256" key="3">
    <source>
        <dbReference type="ARBA" id="ARBA00012856"/>
    </source>
</evidence>
<dbReference type="OrthoDB" id="4664297at2759"/>
<dbReference type="Gene3D" id="3.40.430.10">
    <property type="entry name" value="Dihydrofolate Reductase, subunit A"/>
    <property type="match status" value="1"/>
</dbReference>
<dbReference type="InterPro" id="IPR024072">
    <property type="entry name" value="DHFR-like_dom_sf"/>
</dbReference>
<dbReference type="Pfam" id="PF00186">
    <property type="entry name" value="DHFR_1"/>
    <property type="match status" value="1"/>
</dbReference>
<dbReference type="PROSITE" id="PS51330">
    <property type="entry name" value="DHFR_2"/>
    <property type="match status" value="1"/>
</dbReference>
<keyword evidence="4" id="KW-0554">One-carbon metabolism</keyword>
<dbReference type="RefSeq" id="XP_066915498.1">
    <property type="nucleotide sequence ID" value="XM_067059397.1"/>
</dbReference>
<evidence type="ECO:0000256" key="5">
    <source>
        <dbReference type="ARBA" id="ARBA00022857"/>
    </source>
</evidence>
<evidence type="ECO:0000256" key="4">
    <source>
        <dbReference type="ARBA" id="ARBA00022563"/>
    </source>
</evidence>
<comment type="catalytic activity">
    <reaction evidence="7">
        <text>(6S)-5,6,7,8-tetrahydrofolate + NADP(+) = 7,8-dihydrofolate + NADPH + H(+)</text>
        <dbReference type="Rhea" id="RHEA:15009"/>
        <dbReference type="ChEBI" id="CHEBI:15378"/>
        <dbReference type="ChEBI" id="CHEBI:57451"/>
        <dbReference type="ChEBI" id="CHEBI:57453"/>
        <dbReference type="ChEBI" id="CHEBI:57783"/>
        <dbReference type="ChEBI" id="CHEBI:58349"/>
        <dbReference type="EC" id="1.5.1.3"/>
    </reaction>
</comment>
<keyword evidence="11" id="KW-1185">Reference proteome</keyword>
<dbReference type="GO" id="GO:0046654">
    <property type="term" value="P:tetrahydrofolate biosynthetic process"/>
    <property type="evidence" value="ECO:0007669"/>
    <property type="project" value="UniProtKB-UniPathway"/>
</dbReference>
<comment type="similarity">
    <text evidence="2 8">Belongs to the dihydrofolate reductase family.</text>
</comment>
<dbReference type="EnsemblMetazoa" id="CLYHEMT009814.1">
    <property type="protein sequence ID" value="CLYHEMP009814.1"/>
    <property type="gene ID" value="CLYHEMG009814"/>
</dbReference>
<evidence type="ECO:0000259" key="9">
    <source>
        <dbReference type="PROSITE" id="PS51330"/>
    </source>
</evidence>
<evidence type="ECO:0000313" key="11">
    <source>
        <dbReference type="Proteomes" id="UP000594262"/>
    </source>
</evidence>
<evidence type="ECO:0000256" key="7">
    <source>
        <dbReference type="ARBA" id="ARBA00048873"/>
    </source>
</evidence>
<dbReference type="PANTHER" id="PTHR48069">
    <property type="entry name" value="DIHYDROFOLATE REDUCTASE"/>
    <property type="match status" value="1"/>
</dbReference>
<dbReference type="CDD" id="cd00209">
    <property type="entry name" value="DHFR"/>
    <property type="match status" value="1"/>
</dbReference>
<dbReference type="Proteomes" id="UP000594262">
    <property type="component" value="Unplaced"/>
</dbReference>
<dbReference type="GeneID" id="136802643"/>
<evidence type="ECO:0000256" key="8">
    <source>
        <dbReference type="RuleBase" id="RU004474"/>
    </source>
</evidence>
<dbReference type="AlphaFoldDB" id="A0A7M5VBV4"/>
<evidence type="ECO:0000313" key="10">
    <source>
        <dbReference type="EnsemblMetazoa" id="CLYHEMP009814.1"/>
    </source>
</evidence>
<dbReference type="GO" id="GO:0005739">
    <property type="term" value="C:mitochondrion"/>
    <property type="evidence" value="ECO:0007669"/>
    <property type="project" value="TreeGrafter"/>
</dbReference>
<reference evidence="10" key="1">
    <citation type="submission" date="2021-01" db="UniProtKB">
        <authorList>
            <consortium name="EnsemblMetazoa"/>
        </authorList>
    </citation>
    <scope>IDENTIFICATION</scope>
</reference>
<accession>A0A7M5VBV4</accession>
<dbReference type="GO" id="GO:0046655">
    <property type="term" value="P:folic acid metabolic process"/>
    <property type="evidence" value="ECO:0007669"/>
    <property type="project" value="TreeGrafter"/>
</dbReference>
<dbReference type="InterPro" id="IPR012259">
    <property type="entry name" value="DHFR"/>
</dbReference>
<proteinExistence type="inferred from homology"/>
<dbReference type="InterPro" id="IPR001796">
    <property type="entry name" value="DHFR_dom"/>
</dbReference>
<dbReference type="GO" id="GO:0004146">
    <property type="term" value="F:dihydrofolate reductase activity"/>
    <property type="evidence" value="ECO:0007669"/>
    <property type="project" value="UniProtKB-EC"/>
</dbReference>
<evidence type="ECO:0000256" key="6">
    <source>
        <dbReference type="ARBA" id="ARBA00023002"/>
    </source>
</evidence>
<feature type="domain" description="DHFR" evidence="9">
    <location>
        <begin position="6"/>
        <end position="186"/>
    </location>
</feature>
<dbReference type="GO" id="GO:0006730">
    <property type="term" value="P:one-carbon metabolic process"/>
    <property type="evidence" value="ECO:0007669"/>
    <property type="project" value="UniProtKB-KW"/>
</dbReference>
<evidence type="ECO:0000256" key="1">
    <source>
        <dbReference type="ARBA" id="ARBA00004903"/>
    </source>
</evidence>
<dbReference type="GO" id="GO:0050661">
    <property type="term" value="F:NADP binding"/>
    <property type="evidence" value="ECO:0007669"/>
    <property type="project" value="InterPro"/>
</dbReference>
<dbReference type="PANTHER" id="PTHR48069:SF3">
    <property type="entry name" value="DIHYDROFOLATE REDUCTASE"/>
    <property type="match status" value="1"/>
</dbReference>
<keyword evidence="5" id="KW-0521">NADP</keyword>
<organism evidence="10 11">
    <name type="scientific">Clytia hemisphaerica</name>
    <dbReference type="NCBI Taxonomy" id="252671"/>
    <lineage>
        <taxon>Eukaryota</taxon>
        <taxon>Metazoa</taxon>
        <taxon>Cnidaria</taxon>
        <taxon>Hydrozoa</taxon>
        <taxon>Hydroidolina</taxon>
        <taxon>Leptothecata</taxon>
        <taxon>Obeliida</taxon>
        <taxon>Clytiidae</taxon>
        <taxon>Clytia</taxon>
    </lineage>
</organism>
<name>A0A7M5VBV4_9CNID</name>